<sequence>MRRRQLTSALVAILLAGVAMVVLPRHGNTDGWQDTFSPALPPPSGSHDVGVRRIRLVDHDRRDPWRPDSDRTLMVDVHYPADAGPRSLAHYAVAPATTEFGSLAWAPGEEQRLGLVADDVNWMFRTHSHEWAPPAIGSFPVLVGSPPPGVMRTAYTGVAEELASHGYVVISIDHPFDAPVVDLYPTRRVIEPTDAVATVKRLEADATRVADIAYVTKELSGLDPQLSGVLDLRRLGLFGWTGSDVSQRARLARLPGVSGIADTTGTVGATDIGAVPLLIVGGSPVDDHAGLHRRGWRATVTIPGAFPRSLTDDGVVLAQIAQRYPRTQPVVRQDIGTVQPLAYRTVRHALVSFFDHHLSGVPAGTFAAEPGVTVDVVSP</sequence>
<evidence type="ECO:0000313" key="4">
    <source>
        <dbReference type="EMBL" id="CCH19772.1"/>
    </source>
</evidence>
<dbReference type="Gene3D" id="3.40.50.1820">
    <property type="entry name" value="alpha/beta hydrolase"/>
    <property type="match status" value="1"/>
</dbReference>
<keyword evidence="1" id="KW-0378">Hydrolase</keyword>
<name>I0L7H5_9ACTN</name>
<gene>
    <name evidence="4" type="ORF">MILUP08_44648</name>
</gene>
<proteinExistence type="predicted"/>
<dbReference type="PANTHER" id="PTHR10272">
    <property type="entry name" value="PLATELET-ACTIVATING FACTOR ACETYLHYDROLASE"/>
    <property type="match status" value="1"/>
</dbReference>
<reference evidence="4 5" key="1">
    <citation type="journal article" date="2012" name="J. Bacteriol.">
        <title>Genome Sequence of Micromonospora lupini Lupac 08, Isolated from Root Nodules of Lupinus angustifolius.</title>
        <authorList>
            <person name="Alonso-Vega P."/>
            <person name="Normand P."/>
            <person name="Bacigalupe R."/>
            <person name="Pujic P."/>
            <person name="Lajus A."/>
            <person name="Vallenet D."/>
            <person name="Carro L."/>
            <person name="Coll P."/>
            <person name="Trujillo M.E."/>
        </authorList>
    </citation>
    <scope>NUCLEOTIDE SEQUENCE [LARGE SCALE GENOMIC DNA]</scope>
    <source>
        <strain evidence="4 5">Lupac 08</strain>
    </source>
</reference>
<protein>
    <submittedName>
        <fullName evidence="4">Putative lipase</fullName>
    </submittedName>
</protein>
<evidence type="ECO:0000256" key="3">
    <source>
        <dbReference type="ARBA" id="ARBA00023098"/>
    </source>
</evidence>
<keyword evidence="3" id="KW-0443">Lipid metabolism</keyword>
<dbReference type="SUPFAM" id="SSF53474">
    <property type="entry name" value="alpha/beta-Hydrolases"/>
    <property type="match status" value="1"/>
</dbReference>
<keyword evidence="5" id="KW-1185">Reference proteome</keyword>
<dbReference type="Proteomes" id="UP000003448">
    <property type="component" value="Unassembled WGS sequence"/>
</dbReference>
<keyword evidence="2" id="KW-0442">Lipid degradation</keyword>
<dbReference type="eggNOG" id="COG4188">
    <property type="taxonomic scope" value="Bacteria"/>
</dbReference>
<dbReference type="GO" id="GO:0016042">
    <property type="term" value="P:lipid catabolic process"/>
    <property type="evidence" value="ECO:0007669"/>
    <property type="project" value="UniProtKB-KW"/>
</dbReference>
<dbReference type="EMBL" id="CAIE01000036">
    <property type="protein sequence ID" value="CCH19772.1"/>
    <property type="molecule type" value="Genomic_DNA"/>
</dbReference>
<accession>I0L7H5</accession>
<dbReference type="STRING" id="1150864.MILUP08_44648"/>
<dbReference type="GO" id="GO:0003847">
    <property type="term" value="F:1-alkyl-2-acetylglycerophosphocholine esterase activity"/>
    <property type="evidence" value="ECO:0007669"/>
    <property type="project" value="TreeGrafter"/>
</dbReference>
<evidence type="ECO:0000256" key="1">
    <source>
        <dbReference type="ARBA" id="ARBA00022801"/>
    </source>
</evidence>
<organism evidence="4 5">
    <name type="scientific">Micromonospora lupini str. Lupac 08</name>
    <dbReference type="NCBI Taxonomy" id="1150864"/>
    <lineage>
        <taxon>Bacteria</taxon>
        <taxon>Bacillati</taxon>
        <taxon>Actinomycetota</taxon>
        <taxon>Actinomycetes</taxon>
        <taxon>Micromonosporales</taxon>
        <taxon>Micromonosporaceae</taxon>
        <taxon>Micromonospora</taxon>
    </lineage>
</organism>
<evidence type="ECO:0000313" key="5">
    <source>
        <dbReference type="Proteomes" id="UP000003448"/>
    </source>
</evidence>
<dbReference type="RefSeq" id="WP_007462185.1">
    <property type="nucleotide sequence ID" value="NZ_HF570108.1"/>
</dbReference>
<dbReference type="AlphaFoldDB" id="I0L7H5"/>
<evidence type="ECO:0000256" key="2">
    <source>
        <dbReference type="ARBA" id="ARBA00022963"/>
    </source>
</evidence>
<dbReference type="Pfam" id="PF03403">
    <property type="entry name" value="PAF-AH_p_II"/>
    <property type="match status" value="1"/>
</dbReference>
<dbReference type="OrthoDB" id="569821at2"/>
<dbReference type="InterPro" id="IPR029058">
    <property type="entry name" value="AB_hydrolase_fold"/>
</dbReference>
<dbReference type="PANTHER" id="PTHR10272:SF0">
    <property type="entry name" value="PLATELET-ACTIVATING FACTOR ACETYLHYDROLASE"/>
    <property type="match status" value="1"/>
</dbReference>